<dbReference type="Pfam" id="PF00754">
    <property type="entry name" value="F5_F8_type_C"/>
    <property type="match status" value="1"/>
</dbReference>
<keyword evidence="4" id="KW-1185">Reference proteome</keyword>
<dbReference type="Gene3D" id="2.60.120.260">
    <property type="entry name" value="Galactose-binding domain-like"/>
    <property type="match status" value="2"/>
</dbReference>
<dbReference type="InterPro" id="IPR008928">
    <property type="entry name" value="6-hairpin_glycosidase_sf"/>
</dbReference>
<dbReference type="InterPro" id="IPR008979">
    <property type="entry name" value="Galactose-bd-like_sf"/>
</dbReference>
<dbReference type="Gene3D" id="1.20.1610.10">
    <property type="entry name" value="alpha-1,2-mannosidases domains"/>
    <property type="match status" value="1"/>
</dbReference>
<dbReference type="Pfam" id="PF22633">
    <property type="entry name" value="F5_F8_type_C_2"/>
    <property type="match status" value="1"/>
</dbReference>
<reference evidence="3 4" key="1">
    <citation type="submission" date="2016-10" db="EMBL/GenBank/DDBJ databases">
        <authorList>
            <person name="de Groot N.N."/>
        </authorList>
    </citation>
    <scope>NUCLEOTIDE SEQUENCE [LARGE SCALE GENOMIC DNA]</scope>
    <source>
        <strain evidence="3 4">CGMCC 4.3510</strain>
    </source>
</reference>
<dbReference type="GO" id="GO:0005975">
    <property type="term" value="P:carbohydrate metabolic process"/>
    <property type="evidence" value="ECO:0007669"/>
    <property type="project" value="InterPro"/>
</dbReference>
<accession>A0A1I2BTJ9</accession>
<proteinExistence type="predicted"/>
<dbReference type="InterPro" id="IPR014718">
    <property type="entry name" value="GH-type_carb-bd"/>
</dbReference>
<dbReference type="NCBIfam" id="TIGR01180">
    <property type="entry name" value="aman2_put"/>
    <property type="match status" value="1"/>
</dbReference>
<evidence type="ECO:0000313" key="3">
    <source>
        <dbReference type="EMBL" id="SFE59375.1"/>
    </source>
</evidence>
<protein>
    <submittedName>
        <fullName evidence="3">Alpha-1,2-mannosidase, putative</fullName>
    </submittedName>
</protein>
<evidence type="ECO:0000259" key="2">
    <source>
        <dbReference type="PROSITE" id="PS50022"/>
    </source>
</evidence>
<dbReference type="SUPFAM" id="SSF49785">
    <property type="entry name" value="Galactose-binding domain-like"/>
    <property type="match status" value="2"/>
</dbReference>
<dbReference type="PANTHER" id="PTHR12143">
    <property type="entry name" value="PEPTIDE N-GLYCANASE PNGASE -RELATED"/>
    <property type="match status" value="1"/>
</dbReference>
<dbReference type="STRING" id="380248.SAMN05216251_10410"/>
<dbReference type="InterPro" id="IPR000421">
    <property type="entry name" value="FA58C"/>
</dbReference>
<dbReference type="RefSeq" id="WP_093712718.1">
    <property type="nucleotide sequence ID" value="NZ_FONG01000004.1"/>
</dbReference>
<dbReference type="Gene3D" id="3.30.2080.10">
    <property type="entry name" value="GH92 mannosidase domain"/>
    <property type="match status" value="1"/>
</dbReference>
<feature type="domain" description="F5/8 type C" evidence="2">
    <location>
        <begin position="759"/>
        <end position="880"/>
    </location>
</feature>
<organism evidence="3 4">
    <name type="scientific">Actinacidiphila alni</name>
    <dbReference type="NCBI Taxonomy" id="380248"/>
    <lineage>
        <taxon>Bacteria</taxon>
        <taxon>Bacillati</taxon>
        <taxon>Actinomycetota</taxon>
        <taxon>Actinomycetes</taxon>
        <taxon>Kitasatosporales</taxon>
        <taxon>Streptomycetaceae</taxon>
        <taxon>Actinacidiphila</taxon>
    </lineage>
</organism>
<dbReference type="PROSITE" id="PS50022">
    <property type="entry name" value="FA58C_3"/>
    <property type="match status" value="2"/>
</dbReference>
<dbReference type="GO" id="GO:0005829">
    <property type="term" value="C:cytosol"/>
    <property type="evidence" value="ECO:0007669"/>
    <property type="project" value="TreeGrafter"/>
</dbReference>
<dbReference type="SUPFAM" id="SSF48208">
    <property type="entry name" value="Six-hairpin glycosidases"/>
    <property type="match status" value="1"/>
</dbReference>
<dbReference type="Pfam" id="PF07971">
    <property type="entry name" value="Glyco_hydro_92"/>
    <property type="match status" value="1"/>
</dbReference>
<feature type="signal peptide" evidence="1">
    <location>
        <begin position="1"/>
        <end position="34"/>
    </location>
</feature>
<dbReference type="OrthoDB" id="9804511at2"/>
<dbReference type="EMBL" id="FONG01000004">
    <property type="protein sequence ID" value="SFE59375.1"/>
    <property type="molecule type" value="Genomic_DNA"/>
</dbReference>
<dbReference type="GO" id="GO:0030246">
    <property type="term" value="F:carbohydrate binding"/>
    <property type="evidence" value="ECO:0007669"/>
    <property type="project" value="InterPro"/>
</dbReference>
<dbReference type="Gene3D" id="2.70.98.10">
    <property type="match status" value="1"/>
</dbReference>
<dbReference type="InterPro" id="IPR050883">
    <property type="entry name" value="PNGase"/>
</dbReference>
<gene>
    <name evidence="3" type="ORF">SAMN05216251_10410</name>
</gene>
<dbReference type="InterPro" id="IPR012939">
    <property type="entry name" value="Glyco_hydro_92"/>
</dbReference>
<dbReference type="InterPro" id="IPR041371">
    <property type="entry name" value="GH92_N"/>
</dbReference>
<dbReference type="GO" id="GO:0000224">
    <property type="term" value="F:peptide-N4-(N-acetyl-beta-glucosaminyl)asparagine amidase activity"/>
    <property type="evidence" value="ECO:0007669"/>
    <property type="project" value="TreeGrafter"/>
</dbReference>
<feature type="domain" description="F5/8 type C" evidence="2">
    <location>
        <begin position="897"/>
        <end position="1049"/>
    </location>
</feature>
<dbReference type="Gene3D" id="1.20.1050.60">
    <property type="entry name" value="alpha-1,2-mannosidase"/>
    <property type="match status" value="1"/>
</dbReference>
<dbReference type="PANTHER" id="PTHR12143:SF39">
    <property type="entry name" value="SECRETED PROTEIN"/>
    <property type="match status" value="1"/>
</dbReference>
<feature type="chain" id="PRO_5011560653" evidence="1">
    <location>
        <begin position="35"/>
        <end position="1049"/>
    </location>
</feature>
<dbReference type="Pfam" id="PF17678">
    <property type="entry name" value="Glyco_hydro_92N"/>
    <property type="match status" value="1"/>
</dbReference>
<dbReference type="Proteomes" id="UP000199323">
    <property type="component" value="Unassembled WGS sequence"/>
</dbReference>
<keyword evidence="1" id="KW-0732">Signal</keyword>
<dbReference type="GO" id="GO:0006516">
    <property type="term" value="P:glycoprotein catabolic process"/>
    <property type="evidence" value="ECO:0007669"/>
    <property type="project" value="TreeGrafter"/>
</dbReference>
<evidence type="ECO:0000256" key="1">
    <source>
        <dbReference type="SAM" id="SignalP"/>
    </source>
</evidence>
<sequence>MPPTSFRKRTVGAASALLLAAFGVGGLAAVPAHAATQALTQYADPFVGTDDSSAPNPVPGGAGGSTYPGAVVPFGGVQFSPDTPTASPSGYRYSDTSIEDFSLTHFDGAGCPNNEDLPLLPVTGSLGTSPGSNWTSYASGYTKSNESAAPGYYKNRLDKYSTNVELTATTRTGMGKLTYPSSTSSRLLINTSRSATGNRNGTVNVNGSEVTGSVTAGGFCGSSKTFQIYFDIRFDRAPSGHGTWSGGSVSDGSSSASGTNTGAYVTFDTTSNATVQFKVGLSYVSVANAQANVTAENNGWDFGAVRTAADTSWNQILNRAQVTGGATADLKKFYTALYHVFQSPNVASDVNGDYRGFDGAVHNSSRPVYQNYSGWDIYRSWAALVALIAPTEASDIAKSMVLDGQQGGLLPKWSQQTNEDFVMTGDPGPIIVSSLYAFGARDFDTATALSLMEKASNGGTMQGSPIRGNQGTYTNLHYLPGAPSDSLEYSASDFAVAQFAKALGNTSSYSTHMTRAQWWRNTYSTESGYTQPRNSDGSWSWPLNPASQTNFTEGNAAQYTWMVPYDFADLINDMGGRQTAVQRLDHHFTQVNAGQSLPYYYIGNEPEHGVPWAYNYARDPAGASDAVRKVMTESYTTGPGGLPGNDDLGATSAWYVWAALGMYPATPGADTLAVHGPQFPSVLLQRPGGNITINSSGSGNYVQALSVNGASTSHNYLRYPDVAGGATLNFTMGGSPSASWGTGANDVPPSFTDGATPVPAAPELGTNLAQGKPVTASAACATAESADKAVDGSLKNNSKWCSTAANPSLQVDLGSTQTVSSFVLKHAGLGGENTGWNTKDFTIQTSTDGSNWSTAVTVTGSRSSRTYHPIAPRQARYVKVAITSPVNDAGGATVTAARLYELEVYGGGQADLAIGRTATGSDACATTEGPDKAVNGSYTGGNSDKWCSKASGTKTLQVDLGAAHALTSLTVRHAGAGGEDASWNTKDFDLAVSTDGSTWSTVAQVRGNTANSTTNAVSTTARYVRLSVITPTQNTDPAARIYELEVYGS</sequence>
<dbReference type="InterPro" id="IPR005887">
    <property type="entry name" value="GH92_a_mannosidase_put"/>
</dbReference>
<dbReference type="AlphaFoldDB" id="A0A1I2BTJ9"/>
<name>A0A1I2BTJ9_9ACTN</name>
<evidence type="ECO:0000313" key="4">
    <source>
        <dbReference type="Proteomes" id="UP000199323"/>
    </source>
</evidence>